<protein>
    <submittedName>
        <fullName evidence="1">Uncharacterized protein</fullName>
    </submittedName>
</protein>
<organism evidence="1 2">
    <name type="scientific">Dreissena polymorpha</name>
    <name type="common">Zebra mussel</name>
    <name type="synonym">Mytilus polymorpha</name>
    <dbReference type="NCBI Taxonomy" id="45954"/>
    <lineage>
        <taxon>Eukaryota</taxon>
        <taxon>Metazoa</taxon>
        <taxon>Spiralia</taxon>
        <taxon>Lophotrochozoa</taxon>
        <taxon>Mollusca</taxon>
        <taxon>Bivalvia</taxon>
        <taxon>Autobranchia</taxon>
        <taxon>Heteroconchia</taxon>
        <taxon>Euheterodonta</taxon>
        <taxon>Imparidentia</taxon>
        <taxon>Neoheterodontei</taxon>
        <taxon>Myida</taxon>
        <taxon>Dreissenoidea</taxon>
        <taxon>Dreissenidae</taxon>
        <taxon>Dreissena</taxon>
    </lineage>
</organism>
<sequence length="81" mass="9337">MIGPILVCPTQQLYQEITTSTPDWISTVARQVVLSSSSITDSVHTTWPWINMSSRDHHMIVGRLTVEYRWRIQEPTTLLLL</sequence>
<proteinExistence type="predicted"/>
<gene>
    <name evidence="1" type="ORF">DPMN_054535</name>
</gene>
<reference evidence="1" key="2">
    <citation type="submission" date="2020-11" db="EMBL/GenBank/DDBJ databases">
        <authorList>
            <person name="McCartney M.A."/>
            <person name="Auch B."/>
            <person name="Kono T."/>
            <person name="Mallez S."/>
            <person name="Becker A."/>
            <person name="Gohl D.M."/>
            <person name="Silverstein K.A.T."/>
            <person name="Koren S."/>
            <person name="Bechman K.B."/>
            <person name="Herman A."/>
            <person name="Abrahante J.E."/>
            <person name="Garbe J."/>
        </authorList>
    </citation>
    <scope>NUCLEOTIDE SEQUENCE</scope>
    <source>
        <strain evidence="1">Duluth1</strain>
        <tissue evidence="1">Whole animal</tissue>
    </source>
</reference>
<name>A0A9D4HPU9_DREPO</name>
<accession>A0A9D4HPU9</accession>
<dbReference type="EMBL" id="JAIWYP010000012">
    <property type="protein sequence ID" value="KAH3728577.1"/>
    <property type="molecule type" value="Genomic_DNA"/>
</dbReference>
<reference evidence="1" key="1">
    <citation type="journal article" date="2019" name="bioRxiv">
        <title>The Genome of the Zebra Mussel, Dreissena polymorpha: A Resource for Invasive Species Research.</title>
        <authorList>
            <person name="McCartney M.A."/>
            <person name="Auch B."/>
            <person name="Kono T."/>
            <person name="Mallez S."/>
            <person name="Zhang Y."/>
            <person name="Obille A."/>
            <person name="Becker A."/>
            <person name="Abrahante J.E."/>
            <person name="Garbe J."/>
            <person name="Badalamenti J.P."/>
            <person name="Herman A."/>
            <person name="Mangelson H."/>
            <person name="Liachko I."/>
            <person name="Sullivan S."/>
            <person name="Sone E.D."/>
            <person name="Koren S."/>
            <person name="Silverstein K.A.T."/>
            <person name="Beckman K.B."/>
            <person name="Gohl D.M."/>
        </authorList>
    </citation>
    <scope>NUCLEOTIDE SEQUENCE</scope>
    <source>
        <strain evidence="1">Duluth1</strain>
        <tissue evidence="1">Whole animal</tissue>
    </source>
</reference>
<comment type="caution">
    <text evidence="1">The sequence shown here is derived from an EMBL/GenBank/DDBJ whole genome shotgun (WGS) entry which is preliminary data.</text>
</comment>
<evidence type="ECO:0000313" key="1">
    <source>
        <dbReference type="EMBL" id="KAH3728577.1"/>
    </source>
</evidence>
<dbReference type="Proteomes" id="UP000828390">
    <property type="component" value="Unassembled WGS sequence"/>
</dbReference>
<evidence type="ECO:0000313" key="2">
    <source>
        <dbReference type="Proteomes" id="UP000828390"/>
    </source>
</evidence>
<dbReference type="AlphaFoldDB" id="A0A9D4HPU9"/>
<keyword evidence="2" id="KW-1185">Reference proteome</keyword>